<proteinExistence type="predicted"/>
<evidence type="ECO:0000256" key="3">
    <source>
        <dbReference type="ARBA" id="ARBA00023125"/>
    </source>
</evidence>
<evidence type="ECO:0000313" key="7">
    <source>
        <dbReference type="EMBL" id="KAE8077332.1"/>
    </source>
</evidence>
<reference evidence="7 8" key="1">
    <citation type="submission" date="2019-06" db="EMBL/GenBank/DDBJ databases">
        <title>A chromosomal-level reference genome of Carpinus fangiana (Coryloideae, Betulaceae).</title>
        <authorList>
            <person name="Yang X."/>
            <person name="Wang Z."/>
            <person name="Zhang L."/>
            <person name="Hao G."/>
            <person name="Liu J."/>
            <person name="Yang Y."/>
        </authorList>
    </citation>
    <scope>NUCLEOTIDE SEQUENCE [LARGE SCALE GENOMIC DNA]</scope>
    <source>
        <strain evidence="7">Cfa_2016G</strain>
        <tissue evidence="7">Leaf</tissue>
    </source>
</reference>
<keyword evidence="3" id="KW-0238">DNA-binding</keyword>
<keyword evidence="8" id="KW-1185">Reference proteome</keyword>
<dbReference type="EMBL" id="CM017326">
    <property type="protein sequence ID" value="KAE8077332.1"/>
    <property type="molecule type" value="Genomic_DNA"/>
</dbReference>
<dbReference type="SMART" id="SM01019">
    <property type="entry name" value="B3"/>
    <property type="match status" value="1"/>
</dbReference>
<dbReference type="AlphaFoldDB" id="A0A5N6REI8"/>
<dbReference type="InterPro" id="IPR003340">
    <property type="entry name" value="B3_DNA-bd"/>
</dbReference>
<dbReference type="Pfam" id="PF02362">
    <property type="entry name" value="B3"/>
    <property type="match status" value="1"/>
</dbReference>
<keyword evidence="4" id="KW-0804">Transcription</keyword>
<dbReference type="Gene3D" id="2.40.330.10">
    <property type="entry name" value="DNA-binding pseudobarrel domain"/>
    <property type="match status" value="2"/>
</dbReference>
<feature type="domain" description="TF-B3" evidence="6">
    <location>
        <begin position="112"/>
        <end position="177"/>
    </location>
</feature>
<dbReference type="PANTHER" id="PTHR31920">
    <property type="entry name" value="B3 DOMAIN-CONTAINING"/>
    <property type="match status" value="1"/>
</dbReference>
<keyword evidence="2" id="KW-0805">Transcription regulation</keyword>
<evidence type="ECO:0000256" key="5">
    <source>
        <dbReference type="ARBA" id="ARBA00023242"/>
    </source>
</evidence>
<protein>
    <recommendedName>
        <fullName evidence="6">TF-B3 domain-containing protein</fullName>
    </recommendedName>
</protein>
<name>A0A5N6REI8_9ROSI</name>
<dbReference type="GO" id="GO:0005634">
    <property type="term" value="C:nucleus"/>
    <property type="evidence" value="ECO:0007669"/>
    <property type="project" value="UniProtKB-SubCell"/>
</dbReference>
<comment type="subcellular location">
    <subcellularLocation>
        <location evidence="1">Nucleus</location>
    </subcellularLocation>
</comment>
<evidence type="ECO:0000313" key="8">
    <source>
        <dbReference type="Proteomes" id="UP000327013"/>
    </source>
</evidence>
<dbReference type="GO" id="GO:0003677">
    <property type="term" value="F:DNA binding"/>
    <property type="evidence" value="ECO:0007669"/>
    <property type="project" value="UniProtKB-KW"/>
</dbReference>
<evidence type="ECO:0000259" key="6">
    <source>
        <dbReference type="PROSITE" id="PS50863"/>
    </source>
</evidence>
<dbReference type="InterPro" id="IPR050655">
    <property type="entry name" value="Plant_B3_domain"/>
</dbReference>
<keyword evidence="5" id="KW-0539">Nucleus</keyword>
<dbReference type="SUPFAM" id="SSF101936">
    <property type="entry name" value="DNA-binding pseudobarrel domain"/>
    <property type="match status" value="2"/>
</dbReference>
<dbReference type="CDD" id="cd10017">
    <property type="entry name" value="B3_DNA"/>
    <property type="match status" value="1"/>
</dbReference>
<dbReference type="Proteomes" id="UP000327013">
    <property type="component" value="Chromosome 6"/>
</dbReference>
<sequence>MAPNKSKARRTRVVPNRRYDHRPSSCMAGRRPSHFFKIIVPSTIDDKKLSIPEKFVRELGDELSDVATLTGPNGHFWQVGLEKGRKPTGRFSLMTDVPVEFAIKHLSGHRFVKLETCDGRQWRARCSGHGTGCSASARNIGWAQFCRDNNLKEGDVCVIVLIKRNPVVLKISVFHAADYQT</sequence>
<evidence type="ECO:0000256" key="1">
    <source>
        <dbReference type="ARBA" id="ARBA00004123"/>
    </source>
</evidence>
<gene>
    <name evidence="7" type="ORF">FH972_015904</name>
</gene>
<organism evidence="7 8">
    <name type="scientific">Carpinus fangiana</name>
    <dbReference type="NCBI Taxonomy" id="176857"/>
    <lineage>
        <taxon>Eukaryota</taxon>
        <taxon>Viridiplantae</taxon>
        <taxon>Streptophyta</taxon>
        <taxon>Embryophyta</taxon>
        <taxon>Tracheophyta</taxon>
        <taxon>Spermatophyta</taxon>
        <taxon>Magnoliopsida</taxon>
        <taxon>eudicotyledons</taxon>
        <taxon>Gunneridae</taxon>
        <taxon>Pentapetalae</taxon>
        <taxon>rosids</taxon>
        <taxon>fabids</taxon>
        <taxon>Fagales</taxon>
        <taxon>Betulaceae</taxon>
        <taxon>Carpinus</taxon>
    </lineage>
</organism>
<dbReference type="InterPro" id="IPR015300">
    <property type="entry name" value="DNA-bd_pseudobarrel_sf"/>
</dbReference>
<dbReference type="OrthoDB" id="623918at2759"/>
<dbReference type="PROSITE" id="PS50863">
    <property type="entry name" value="B3"/>
    <property type="match status" value="1"/>
</dbReference>
<dbReference type="PANTHER" id="PTHR31920:SF37">
    <property type="entry name" value="B3 DOMAIN-CONTAINING TRANSCRIPTION FACTOR VRN1"/>
    <property type="match status" value="1"/>
</dbReference>
<evidence type="ECO:0000256" key="4">
    <source>
        <dbReference type="ARBA" id="ARBA00023163"/>
    </source>
</evidence>
<accession>A0A5N6REI8</accession>
<evidence type="ECO:0000256" key="2">
    <source>
        <dbReference type="ARBA" id="ARBA00023015"/>
    </source>
</evidence>